<dbReference type="GeneID" id="22976100"/>
<evidence type="ECO:0000313" key="4">
    <source>
        <dbReference type="EMBL" id="AJF22934.1"/>
    </source>
</evidence>
<keyword evidence="4" id="KW-0496">Mitochondrion</keyword>
<organism evidence="4">
    <name type="scientific">Stachyamoeba lipophora</name>
    <dbReference type="NCBI Taxonomy" id="463046"/>
    <lineage>
        <taxon>Eukaryota</taxon>
        <taxon>Discoba</taxon>
        <taxon>Heterolobosea</taxon>
        <taxon>Tetramitia</taxon>
        <taxon>Eutetramitia</taxon>
        <taxon>Gruberellidae</taxon>
        <taxon>Stachyamoeba</taxon>
    </lineage>
</organism>
<dbReference type="RefSeq" id="YP_009118130.1">
    <property type="nucleotide sequence ID" value="NC_026312.1"/>
</dbReference>
<reference evidence="4" key="1">
    <citation type="journal article" date="2014" name="Nucleic Acids Res.">
        <title>Widespread occurrence of organelle genome-encoded 5S rRNAs including permuted molecules.</title>
        <authorList>
            <person name="Valach M."/>
            <person name="Burger G."/>
            <person name="Gray M.W."/>
            <person name="Lang B.F."/>
        </authorList>
    </citation>
    <scope>NUCLEOTIDE SEQUENCE</scope>
    <source>
        <strain evidence="4">ATCC 50324</strain>
    </source>
</reference>
<dbReference type="PANTHER" id="PTHR19836">
    <property type="entry name" value="30S RIBOSOMAL PROTEIN S14"/>
    <property type="match status" value="1"/>
</dbReference>
<dbReference type="SUPFAM" id="SSF57716">
    <property type="entry name" value="Glucocorticoid receptor-like (DNA-binding domain)"/>
    <property type="match status" value="1"/>
</dbReference>
<dbReference type="Gene3D" id="4.10.830.10">
    <property type="entry name" value="30s Ribosomal Protein S14, Chain N"/>
    <property type="match status" value="1"/>
</dbReference>
<dbReference type="EMBL" id="KP165388">
    <property type="protein sequence ID" value="AJF22934.1"/>
    <property type="molecule type" value="Genomic_DNA"/>
</dbReference>
<keyword evidence="3" id="KW-0687">Ribonucleoprotein</keyword>
<dbReference type="GO" id="GO:0006412">
    <property type="term" value="P:translation"/>
    <property type="evidence" value="ECO:0007669"/>
    <property type="project" value="InterPro"/>
</dbReference>
<dbReference type="GO" id="GO:0003735">
    <property type="term" value="F:structural constituent of ribosome"/>
    <property type="evidence" value="ECO:0007669"/>
    <property type="project" value="InterPro"/>
</dbReference>
<dbReference type="AlphaFoldDB" id="A0A0B5GNS0"/>
<gene>
    <name evidence="4" type="primary">rps14</name>
</gene>
<accession>A0A0B5GNS0</accession>
<proteinExistence type="inferred from homology"/>
<evidence type="ECO:0000256" key="3">
    <source>
        <dbReference type="ARBA" id="ARBA00023274"/>
    </source>
</evidence>
<evidence type="ECO:0000256" key="1">
    <source>
        <dbReference type="ARBA" id="ARBA00009083"/>
    </source>
</evidence>
<dbReference type="Pfam" id="PF00253">
    <property type="entry name" value="Ribosomal_S14"/>
    <property type="match status" value="1"/>
</dbReference>
<name>A0A0B5GNS0_STALP</name>
<protein>
    <submittedName>
        <fullName evidence="4">Ribosomal protein S14</fullName>
    </submittedName>
</protein>
<dbReference type="InterPro" id="IPR043140">
    <property type="entry name" value="Ribosomal_uS14_sf"/>
</dbReference>
<keyword evidence="2 4" id="KW-0689">Ribosomal protein</keyword>
<geneLocation type="mitochondrion" evidence="4"/>
<dbReference type="GO" id="GO:0005737">
    <property type="term" value="C:cytoplasm"/>
    <property type="evidence" value="ECO:0007669"/>
    <property type="project" value="UniProtKB-ARBA"/>
</dbReference>
<comment type="similarity">
    <text evidence="1">Belongs to the universal ribosomal protein uS14 family.</text>
</comment>
<dbReference type="InterPro" id="IPR001209">
    <property type="entry name" value="Ribosomal_uS14"/>
</dbReference>
<dbReference type="GO" id="GO:0015935">
    <property type="term" value="C:small ribosomal subunit"/>
    <property type="evidence" value="ECO:0007669"/>
    <property type="project" value="TreeGrafter"/>
</dbReference>
<sequence length="94" mass="11171">MLLNKDFRRRMLFLAYQKNLIINKAFLNDMLVPVESRFSVLKKKKKKLLSTKLKNRCVISGRTKSVYSYFKLTRMLFKNLATTSNLNGVKKYSW</sequence>
<evidence type="ECO:0000256" key="2">
    <source>
        <dbReference type="ARBA" id="ARBA00022980"/>
    </source>
</evidence>
<dbReference type="PANTHER" id="PTHR19836:SF19">
    <property type="entry name" value="SMALL RIBOSOMAL SUBUNIT PROTEIN US14M"/>
    <property type="match status" value="1"/>
</dbReference>